<dbReference type="AlphaFoldDB" id="A0A4R4Y9J6"/>
<gene>
    <name evidence="2" type="ORF">E1288_33335</name>
</gene>
<name>A0A4R4Y9J6_9PSEU</name>
<dbReference type="Pfam" id="PF13021">
    <property type="entry name" value="DUF3885"/>
    <property type="match status" value="1"/>
</dbReference>
<keyword evidence="3" id="KW-1185">Reference proteome</keyword>
<evidence type="ECO:0000313" key="2">
    <source>
        <dbReference type="EMBL" id="TDD41155.1"/>
    </source>
</evidence>
<accession>A0A4R4Y9J6</accession>
<organism evidence="2 3">
    <name type="scientific">Saccharopolyspora elongata</name>
    <dbReference type="NCBI Taxonomy" id="2530387"/>
    <lineage>
        <taxon>Bacteria</taxon>
        <taxon>Bacillati</taxon>
        <taxon>Actinomycetota</taxon>
        <taxon>Actinomycetes</taxon>
        <taxon>Pseudonocardiales</taxon>
        <taxon>Pseudonocardiaceae</taxon>
        <taxon>Saccharopolyspora</taxon>
    </lineage>
</organism>
<dbReference type="InterPro" id="IPR024976">
    <property type="entry name" value="DUF3885"/>
</dbReference>
<dbReference type="OrthoDB" id="8783685at2"/>
<reference evidence="2 3" key="1">
    <citation type="submission" date="2019-03" db="EMBL/GenBank/DDBJ databases">
        <title>Draft genome sequences of novel Actinobacteria.</title>
        <authorList>
            <person name="Sahin N."/>
            <person name="Ay H."/>
            <person name="Saygin H."/>
        </authorList>
    </citation>
    <scope>NUCLEOTIDE SEQUENCE [LARGE SCALE GENOMIC DNA]</scope>
    <source>
        <strain evidence="2 3">7K502</strain>
    </source>
</reference>
<feature type="domain" description="DUF3885" evidence="1">
    <location>
        <begin position="20"/>
        <end position="191"/>
    </location>
</feature>
<dbReference type="EMBL" id="SMKW01000061">
    <property type="protein sequence ID" value="TDD41155.1"/>
    <property type="molecule type" value="Genomic_DNA"/>
</dbReference>
<dbReference type="Proteomes" id="UP000294947">
    <property type="component" value="Unassembled WGS sequence"/>
</dbReference>
<dbReference type="RefSeq" id="WP_132492372.1">
    <property type="nucleotide sequence ID" value="NZ_SMKW01000061.1"/>
</dbReference>
<evidence type="ECO:0000259" key="1">
    <source>
        <dbReference type="Pfam" id="PF13021"/>
    </source>
</evidence>
<protein>
    <recommendedName>
        <fullName evidence="1">DUF3885 domain-containing protein</fullName>
    </recommendedName>
</protein>
<evidence type="ECO:0000313" key="3">
    <source>
        <dbReference type="Proteomes" id="UP000294947"/>
    </source>
</evidence>
<comment type="caution">
    <text evidence="2">The sequence shown here is derived from an EMBL/GenBank/DDBJ whole genome shotgun (WGS) entry which is preliminary data.</text>
</comment>
<proteinExistence type="predicted"/>
<sequence length="194" mass="22405">MAGGDLLELWQRRWPQCPPLAHELKHAYRDRWVRFHSLPGSKRYPDTADEYRTLLDRYNTILDELFIGQEVYLITCDWSDSPEPGARPDEQARLQPDARRWTSVCNNPDETDPDFVSYTHLFVSRTVWRRGAGDDLLRSVADDVSGGVMIADSSLERIHHPYDGGSDVLLPTVAERDALRHRYARWLSSHPEGF</sequence>